<name>A0ACD1ICT4_9EURO</name>
<reference evidence="1" key="1">
    <citation type="submission" date="2018-02" db="EMBL/GenBank/DDBJ databases">
        <title>The genomes of Aspergillus section Nigri reveals drivers in fungal speciation.</title>
        <authorList>
            <consortium name="DOE Joint Genome Institute"/>
            <person name="Vesth T.C."/>
            <person name="Nybo J."/>
            <person name="Theobald S."/>
            <person name="Brandl J."/>
            <person name="Frisvad J.C."/>
            <person name="Nielsen K.F."/>
            <person name="Lyhne E.K."/>
            <person name="Kogle M.E."/>
            <person name="Kuo A."/>
            <person name="Riley R."/>
            <person name="Clum A."/>
            <person name="Nolan M."/>
            <person name="Lipzen A."/>
            <person name="Salamov A."/>
            <person name="Henrissat B."/>
            <person name="Wiebenga A."/>
            <person name="De vries R.P."/>
            <person name="Grigoriev I.V."/>
            <person name="Mortensen U.H."/>
            <person name="Andersen M.R."/>
            <person name="Baker S.E."/>
        </authorList>
    </citation>
    <scope>NUCLEOTIDE SEQUENCE</scope>
    <source>
        <strain evidence="1">CBS 115574</strain>
    </source>
</reference>
<proteinExistence type="predicted"/>
<accession>A0ACD1ICT4</accession>
<evidence type="ECO:0000313" key="2">
    <source>
        <dbReference type="Proteomes" id="UP000249748"/>
    </source>
</evidence>
<organism evidence="1 2">
    <name type="scientific">Aspergillus costaricaensis CBS 115574</name>
    <dbReference type="NCBI Taxonomy" id="1448317"/>
    <lineage>
        <taxon>Eukaryota</taxon>
        <taxon>Fungi</taxon>
        <taxon>Dikarya</taxon>
        <taxon>Ascomycota</taxon>
        <taxon>Pezizomycotina</taxon>
        <taxon>Eurotiomycetes</taxon>
        <taxon>Eurotiomycetidae</taxon>
        <taxon>Eurotiales</taxon>
        <taxon>Aspergillaceae</taxon>
        <taxon>Aspergillus</taxon>
        <taxon>Aspergillus subgen. Circumdati</taxon>
    </lineage>
</organism>
<gene>
    <name evidence="1" type="ORF">BO79DRAFT_209431</name>
</gene>
<dbReference type="Proteomes" id="UP000249748">
    <property type="component" value="Unassembled WGS sequence"/>
</dbReference>
<protein>
    <submittedName>
        <fullName evidence="1">Uncharacterized protein</fullName>
    </submittedName>
</protein>
<keyword evidence="2" id="KW-1185">Reference proteome</keyword>
<evidence type="ECO:0000313" key="1">
    <source>
        <dbReference type="EMBL" id="RAK88086.1"/>
    </source>
</evidence>
<sequence>MAFLTRLLHFLLLSLIACAAIAAPTADQSDAANSVVDSTSHGYLSSFEDKALHLYEKFRHGVFHSADDNAQTVEEDAALSSRANLAKRQGVSNSTSAAETSQATEPATTSATAAATTQAETSASSADSTSAEPTSAATTAAATTAHTTAVQTTSSSSSSESSSSSSESSSSSTSSTTSVPATTTSSTSSTSTSSSTSSTARSTTMHTTSSTSQDTTSTTSTTSQPTTPYTSTYKITTTLPDGQQSTVTAVTVVHPTETAREVATGTNASPGLQTDSAASANGFAREFALMMGGAAVVAMAL</sequence>
<dbReference type="EMBL" id="KZ824552">
    <property type="protein sequence ID" value="RAK88086.1"/>
    <property type="molecule type" value="Genomic_DNA"/>
</dbReference>